<evidence type="ECO:0000313" key="3">
    <source>
        <dbReference type="EMBL" id="KAL0959932.1"/>
    </source>
</evidence>
<comment type="caution">
    <text evidence="3">The sequence shown here is derived from an EMBL/GenBank/DDBJ whole genome shotgun (WGS) entry which is preliminary data.</text>
</comment>
<evidence type="ECO:0000313" key="4">
    <source>
        <dbReference type="Proteomes" id="UP001556367"/>
    </source>
</evidence>
<feature type="region of interest" description="Disordered" evidence="2">
    <location>
        <begin position="1"/>
        <end position="64"/>
    </location>
</feature>
<sequence>MTDSPKPTIPDYVSSPPLSARNCRASPDNDALPSSSPETVTSSVNRDHNADSNGVDTQTTSPLMNPSIPDVITEDFPPFDVQSMIVKPFQEETDRDVAFEEELGKRFLDVMRECNAWASSRPKYEREAFSALMDQSISTLIEAEMEQDGLRKRLADYLQEVQSALERLAGF</sequence>
<protein>
    <submittedName>
        <fullName evidence="3">Uncharacterized protein</fullName>
    </submittedName>
</protein>
<keyword evidence="1" id="KW-0175">Coiled coil</keyword>
<name>A0ABR3JWJ8_9AGAR</name>
<evidence type="ECO:0000256" key="2">
    <source>
        <dbReference type="SAM" id="MobiDB-lite"/>
    </source>
</evidence>
<feature type="compositionally biased region" description="Polar residues" evidence="2">
    <location>
        <begin position="51"/>
        <end position="64"/>
    </location>
</feature>
<proteinExistence type="predicted"/>
<feature type="coiled-coil region" evidence="1">
    <location>
        <begin position="140"/>
        <end position="167"/>
    </location>
</feature>
<gene>
    <name evidence="3" type="ORF">HGRIS_011595</name>
</gene>
<feature type="compositionally biased region" description="Low complexity" evidence="2">
    <location>
        <begin position="33"/>
        <end position="44"/>
    </location>
</feature>
<reference evidence="4" key="1">
    <citation type="submission" date="2024-06" db="EMBL/GenBank/DDBJ databases">
        <title>Multi-omics analyses provide insights into the biosynthesis of the anticancer antibiotic pleurotin in Hohenbuehelia grisea.</title>
        <authorList>
            <person name="Weaver J.A."/>
            <person name="Alberti F."/>
        </authorList>
    </citation>
    <scope>NUCLEOTIDE SEQUENCE [LARGE SCALE GENOMIC DNA]</scope>
    <source>
        <strain evidence="4">T-177</strain>
    </source>
</reference>
<dbReference type="EMBL" id="JASNQZ010000002">
    <property type="protein sequence ID" value="KAL0959932.1"/>
    <property type="molecule type" value="Genomic_DNA"/>
</dbReference>
<organism evidence="3 4">
    <name type="scientific">Hohenbuehelia grisea</name>
    <dbReference type="NCBI Taxonomy" id="104357"/>
    <lineage>
        <taxon>Eukaryota</taxon>
        <taxon>Fungi</taxon>
        <taxon>Dikarya</taxon>
        <taxon>Basidiomycota</taxon>
        <taxon>Agaricomycotina</taxon>
        <taxon>Agaricomycetes</taxon>
        <taxon>Agaricomycetidae</taxon>
        <taxon>Agaricales</taxon>
        <taxon>Pleurotineae</taxon>
        <taxon>Pleurotaceae</taxon>
        <taxon>Hohenbuehelia</taxon>
    </lineage>
</organism>
<evidence type="ECO:0000256" key="1">
    <source>
        <dbReference type="SAM" id="Coils"/>
    </source>
</evidence>
<keyword evidence="4" id="KW-1185">Reference proteome</keyword>
<accession>A0ABR3JWJ8</accession>
<dbReference type="Proteomes" id="UP001556367">
    <property type="component" value="Unassembled WGS sequence"/>
</dbReference>